<dbReference type="InterPro" id="IPR015797">
    <property type="entry name" value="NUDIX_hydrolase-like_dom_sf"/>
</dbReference>
<protein>
    <submittedName>
        <fullName evidence="4">NUDIX domain-containing protein</fullName>
    </submittedName>
</protein>
<feature type="domain" description="Nudix hydrolase" evidence="3">
    <location>
        <begin position="1"/>
        <end position="124"/>
    </location>
</feature>
<dbReference type="InterPro" id="IPR000086">
    <property type="entry name" value="NUDIX_hydrolase_dom"/>
</dbReference>
<dbReference type="InterPro" id="IPR020084">
    <property type="entry name" value="NUDIX_hydrolase_CS"/>
</dbReference>
<dbReference type="GO" id="GO:0016787">
    <property type="term" value="F:hydrolase activity"/>
    <property type="evidence" value="ECO:0007669"/>
    <property type="project" value="UniProtKB-KW"/>
</dbReference>
<sequence length="140" mass="15659">MEKVAWILLRDGKVLSTRNRGKDVFYFPGGKREPGESDTETLVREIDEELTVAVDPATMEHFGTYEAQPHGHPQGTPFRMICYTAAYTGTLTPANEIAEMAWLAYDDRDRVSPADQLVFDDLHATGRLPRAAGGEPQHRL</sequence>
<dbReference type="Proteomes" id="UP000305778">
    <property type="component" value="Unassembled WGS sequence"/>
</dbReference>
<dbReference type="AlphaFoldDB" id="A0A4U0SS31"/>
<dbReference type="PROSITE" id="PS51462">
    <property type="entry name" value="NUDIX"/>
    <property type="match status" value="1"/>
</dbReference>
<name>A0A4U0SS31_9ACTN</name>
<evidence type="ECO:0000259" key="3">
    <source>
        <dbReference type="PROSITE" id="PS51462"/>
    </source>
</evidence>
<dbReference type="PANTHER" id="PTHR43046">
    <property type="entry name" value="GDP-MANNOSE MANNOSYL HYDROLASE"/>
    <property type="match status" value="1"/>
</dbReference>
<dbReference type="CDD" id="cd04690">
    <property type="entry name" value="NUDIX_Hydrolase"/>
    <property type="match status" value="1"/>
</dbReference>
<organism evidence="4 5">
    <name type="scientific">Actinacidiphila oryziradicis</name>
    <dbReference type="NCBI Taxonomy" id="2571141"/>
    <lineage>
        <taxon>Bacteria</taxon>
        <taxon>Bacillati</taxon>
        <taxon>Actinomycetota</taxon>
        <taxon>Actinomycetes</taxon>
        <taxon>Kitasatosporales</taxon>
        <taxon>Streptomycetaceae</taxon>
        <taxon>Actinacidiphila</taxon>
    </lineage>
</organism>
<dbReference type="SUPFAM" id="SSF55811">
    <property type="entry name" value="Nudix"/>
    <property type="match status" value="1"/>
</dbReference>
<proteinExistence type="predicted"/>
<gene>
    <name evidence="4" type="ORF">FCI23_07685</name>
</gene>
<comment type="cofactor">
    <cofactor evidence="1">
        <name>Mg(2+)</name>
        <dbReference type="ChEBI" id="CHEBI:18420"/>
    </cofactor>
</comment>
<evidence type="ECO:0000313" key="5">
    <source>
        <dbReference type="Proteomes" id="UP000305778"/>
    </source>
</evidence>
<dbReference type="RefSeq" id="WP_136722696.1">
    <property type="nucleotide sequence ID" value="NZ_SUMC01000005.1"/>
</dbReference>
<dbReference type="PANTHER" id="PTHR43046:SF2">
    <property type="entry name" value="8-OXO-DGTP DIPHOSPHATASE-RELATED"/>
    <property type="match status" value="1"/>
</dbReference>
<dbReference type="EMBL" id="SUMC01000005">
    <property type="protein sequence ID" value="TKA12163.1"/>
    <property type="molecule type" value="Genomic_DNA"/>
</dbReference>
<comment type="caution">
    <text evidence="4">The sequence shown here is derived from an EMBL/GenBank/DDBJ whole genome shotgun (WGS) entry which is preliminary data.</text>
</comment>
<keyword evidence="2" id="KW-0378">Hydrolase</keyword>
<dbReference type="Pfam" id="PF00293">
    <property type="entry name" value="NUDIX"/>
    <property type="match status" value="1"/>
</dbReference>
<keyword evidence="5" id="KW-1185">Reference proteome</keyword>
<evidence type="ECO:0000256" key="2">
    <source>
        <dbReference type="ARBA" id="ARBA00022801"/>
    </source>
</evidence>
<reference evidence="4 5" key="1">
    <citation type="submission" date="2019-04" db="EMBL/GenBank/DDBJ databases">
        <title>Streptomyces oryziradicis sp. nov., a novel actinomycete isolated from rhizosphere soil of rice (Oryza sativa L.).</title>
        <authorList>
            <person name="Li C."/>
        </authorList>
    </citation>
    <scope>NUCLEOTIDE SEQUENCE [LARGE SCALE GENOMIC DNA]</scope>
    <source>
        <strain evidence="4 5">NEAU-C40</strain>
    </source>
</reference>
<dbReference type="PROSITE" id="PS00893">
    <property type="entry name" value="NUDIX_BOX"/>
    <property type="match status" value="1"/>
</dbReference>
<dbReference type="OrthoDB" id="3532303at2"/>
<accession>A0A4U0SS31</accession>
<evidence type="ECO:0000256" key="1">
    <source>
        <dbReference type="ARBA" id="ARBA00001946"/>
    </source>
</evidence>
<dbReference type="Gene3D" id="3.90.79.10">
    <property type="entry name" value="Nucleoside Triphosphate Pyrophosphohydrolase"/>
    <property type="match status" value="1"/>
</dbReference>
<evidence type="ECO:0000313" key="4">
    <source>
        <dbReference type="EMBL" id="TKA12163.1"/>
    </source>
</evidence>